<keyword evidence="1" id="KW-0812">Transmembrane</keyword>
<dbReference type="AlphaFoldDB" id="A0A8E2F651"/>
<keyword evidence="3" id="KW-1185">Reference proteome</keyword>
<evidence type="ECO:0000313" key="2">
    <source>
        <dbReference type="EMBL" id="OCL11166.1"/>
    </source>
</evidence>
<sequence>MTSFLYPYYQFLACLVALSVTYLAVSSFLRDSRVPDEIKVLSEKVAGNYSETQGLLAQVDGEVKQLREKAFGQLAEVQSELTDVSLALLDQGHELETGLKDLDRSMNAKRCRCDSTGYRRLWGRGSARLQRFPNHGSAALLGRRNRRSD</sequence>
<keyword evidence="1" id="KW-1133">Transmembrane helix</keyword>
<feature type="transmembrane region" description="Helical" evidence="1">
    <location>
        <begin position="6"/>
        <end position="25"/>
    </location>
</feature>
<accession>A0A8E2F651</accession>
<name>A0A8E2F651_9PEZI</name>
<evidence type="ECO:0000256" key="1">
    <source>
        <dbReference type="SAM" id="Phobius"/>
    </source>
</evidence>
<evidence type="ECO:0000313" key="3">
    <source>
        <dbReference type="Proteomes" id="UP000250140"/>
    </source>
</evidence>
<dbReference type="Proteomes" id="UP000250140">
    <property type="component" value="Unassembled WGS sequence"/>
</dbReference>
<organism evidence="2 3">
    <name type="scientific">Glonium stellatum</name>
    <dbReference type="NCBI Taxonomy" id="574774"/>
    <lineage>
        <taxon>Eukaryota</taxon>
        <taxon>Fungi</taxon>
        <taxon>Dikarya</taxon>
        <taxon>Ascomycota</taxon>
        <taxon>Pezizomycotina</taxon>
        <taxon>Dothideomycetes</taxon>
        <taxon>Pleosporomycetidae</taxon>
        <taxon>Gloniales</taxon>
        <taxon>Gloniaceae</taxon>
        <taxon>Glonium</taxon>
    </lineage>
</organism>
<reference evidence="2 3" key="1">
    <citation type="journal article" date="2016" name="Nat. Commun.">
        <title>Ectomycorrhizal ecology is imprinted in the genome of the dominant symbiotic fungus Cenococcum geophilum.</title>
        <authorList>
            <consortium name="DOE Joint Genome Institute"/>
            <person name="Peter M."/>
            <person name="Kohler A."/>
            <person name="Ohm R.A."/>
            <person name="Kuo A."/>
            <person name="Krutzmann J."/>
            <person name="Morin E."/>
            <person name="Arend M."/>
            <person name="Barry K.W."/>
            <person name="Binder M."/>
            <person name="Choi C."/>
            <person name="Clum A."/>
            <person name="Copeland A."/>
            <person name="Grisel N."/>
            <person name="Haridas S."/>
            <person name="Kipfer T."/>
            <person name="LaButti K."/>
            <person name="Lindquist E."/>
            <person name="Lipzen A."/>
            <person name="Maire R."/>
            <person name="Meier B."/>
            <person name="Mihaltcheva S."/>
            <person name="Molinier V."/>
            <person name="Murat C."/>
            <person name="Poggeler S."/>
            <person name="Quandt C.A."/>
            <person name="Sperisen C."/>
            <person name="Tritt A."/>
            <person name="Tisserant E."/>
            <person name="Crous P.W."/>
            <person name="Henrissat B."/>
            <person name="Nehls U."/>
            <person name="Egli S."/>
            <person name="Spatafora J.W."/>
            <person name="Grigoriev I.V."/>
            <person name="Martin F.M."/>
        </authorList>
    </citation>
    <scope>NUCLEOTIDE SEQUENCE [LARGE SCALE GENOMIC DNA]</scope>
    <source>
        <strain evidence="2 3">CBS 207.34</strain>
    </source>
</reference>
<protein>
    <submittedName>
        <fullName evidence="2">Uncharacterized protein</fullName>
    </submittedName>
</protein>
<proteinExistence type="predicted"/>
<gene>
    <name evidence="2" type="ORF">AOQ84DRAFT_198847</name>
</gene>
<dbReference type="EMBL" id="KV749104">
    <property type="protein sequence ID" value="OCL11166.1"/>
    <property type="molecule type" value="Genomic_DNA"/>
</dbReference>
<keyword evidence="1" id="KW-0472">Membrane</keyword>